<feature type="compositionally biased region" description="Basic and acidic residues" evidence="1">
    <location>
        <begin position="1"/>
        <end position="12"/>
    </location>
</feature>
<name>A0A0F6W099_9BACT</name>
<sequence length="57" mass="6169">MLVPRVADESARSARRWGPGGEPIRECSSSSTRAARRVIVTPRAGRSRRAHGSTHAT</sequence>
<evidence type="ECO:0000313" key="2">
    <source>
        <dbReference type="EMBL" id="AKF03983.1"/>
    </source>
</evidence>
<dbReference type="STRING" id="927083.DB32_001132"/>
<feature type="region of interest" description="Disordered" evidence="1">
    <location>
        <begin position="1"/>
        <end position="57"/>
    </location>
</feature>
<protein>
    <submittedName>
        <fullName evidence="2">Uncharacterized protein</fullName>
    </submittedName>
</protein>
<proteinExistence type="predicted"/>
<evidence type="ECO:0000256" key="1">
    <source>
        <dbReference type="SAM" id="MobiDB-lite"/>
    </source>
</evidence>
<dbReference type="KEGG" id="samy:DB32_001132"/>
<dbReference type="Proteomes" id="UP000034883">
    <property type="component" value="Chromosome"/>
</dbReference>
<keyword evidence="3" id="KW-1185">Reference proteome</keyword>
<feature type="compositionally biased region" description="Basic residues" evidence="1">
    <location>
        <begin position="45"/>
        <end position="57"/>
    </location>
</feature>
<accession>A0A0F6W099</accession>
<dbReference type="EMBL" id="CP011125">
    <property type="protein sequence ID" value="AKF03983.1"/>
    <property type="molecule type" value="Genomic_DNA"/>
</dbReference>
<gene>
    <name evidence="2" type="ORF">DB32_001132</name>
</gene>
<organism evidence="2 3">
    <name type="scientific">Sandaracinus amylolyticus</name>
    <dbReference type="NCBI Taxonomy" id="927083"/>
    <lineage>
        <taxon>Bacteria</taxon>
        <taxon>Pseudomonadati</taxon>
        <taxon>Myxococcota</taxon>
        <taxon>Polyangia</taxon>
        <taxon>Polyangiales</taxon>
        <taxon>Sandaracinaceae</taxon>
        <taxon>Sandaracinus</taxon>
    </lineage>
</organism>
<dbReference type="AlphaFoldDB" id="A0A0F6W099"/>
<reference evidence="2 3" key="1">
    <citation type="submission" date="2015-03" db="EMBL/GenBank/DDBJ databases">
        <title>Genome assembly of Sandaracinus amylolyticus DSM 53668.</title>
        <authorList>
            <person name="Sharma G."/>
            <person name="Subramanian S."/>
        </authorList>
    </citation>
    <scope>NUCLEOTIDE SEQUENCE [LARGE SCALE GENOMIC DNA]</scope>
    <source>
        <strain evidence="2 3">DSM 53668</strain>
    </source>
</reference>
<evidence type="ECO:0000313" key="3">
    <source>
        <dbReference type="Proteomes" id="UP000034883"/>
    </source>
</evidence>